<name>A0AC60QI72_IXOPE</name>
<dbReference type="EMBL" id="JABSTQ010008853">
    <property type="protein sequence ID" value="KAG0433988.1"/>
    <property type="molecule type" value="Genomic_DNA"/>
</dbReference>
<dbReference type="Proteomes" id="UP000805193">
    <property type="component" value="Unassembled WGS sequence"/>
</dbReference>
<accession>A0AC60QI72</accession>
<keyword evidence="2" id="KW-1185">Reference proteome</keyword>
<gene>
    <name evidence="1" type="ORF">HPB47_019424</name>
</gene>
<comment type="caution">
    <text evidence="1">The sequence shown here is derived from an EMBL/GenBank/DDBJ whole genome shotgun (WGS) entry which is preliminary data.</text>
</comment>
<organism evidence="1 2">
    <name type="scientific">Ixodes persulcatus</name>
    <name type="common">Taiga tick</name>
    <dbReference type="NCBI Taxonomy" id="34615"/>
    <lineage>
        <taxon>Eukaryota</taxon>
        <taxon>Metazoa</taxon>
        <taxon>Ecdysozoa</taxon>
        <taxon>Arthropoda</taxon>
        <taxon>Chelicerata</taxon>
        <taxon>Arachnida</taxon>
        <taxon>Acari</taxon>
        <taxon>Parasitiformes</taxon>
        <taxon>Ixodida</taxon>
        <taxon>Ixodoidea</taxon>
        <taxon>Ixodidae</taxon>
        <taxon>Ixodinae</taxon>
        <taxon>Ixodes</taxon>
    </lineage>
</organism>
<sequence length="177" mass="19675">MEDNGLFSPAQHGFRRWHSCETALAVAVHTLSTYLDQRTPCKLVLLDFSKAFDRTDHALLPQKMEKVGIEGTLANWVMNFVSGRTQRVASHDHLSPPCTVLAGVPQGSVLGPTLFSIYVNDITDWMQSKAILYADDLTLIQPLNSPDAFTSLQSDLDACLRWSTVHKLPKNPKKVKA</sequence>
<evidence type="ECO:0000313" key="1">
    <source>
        <dbReference type="EMBL" id="KAG0433988.1"/>
    </source>
</evidence>
<reference evidence="1 2" key="1">
    <citation type="journal article" date="2020" name="Cell">
        <title>Large-Scale Comparative Analyses of Tick Genomes Elucidate Their Genetic Diversity and Vector Capacities.</title>
        <authorList>
            <consortium name="Tick Genome and Microbiome Consortium (TIGMIC)"/>
            <person name="Jia N."/>
            <person name="Wang J."/>
            <person name="Shi W."/>
            <person name="Du L."/>
            <person name="Sun Y."/>
            <person name="Zhan W."/>
            <person name="Jiang J.F."/>
            <person name="Wang Q."/>
            <person name="Zhang B."/>
            <person name="Ji P."/>
            <person name="Bell-Sakyi L."/>
            <person name="Cui X.M."/>
            <person name="Yuan T.T."/>
            <person name="Jiang B.G."/>
            <person name="Yang W.F."/>
            <person name="Lam T.T."/>
            <person name="Chang Q.C."/>
            <person name="Ding S.J."/>
            <person name="Wang X.J."/>
            <person name="Zhu J.G."/>
            <person name="Ruan X.D."/>
            <person name="Zhao L."/>
            <person name="Wei J.T."/>
            <person name="Ye R.Z."/>
            <person name="Que T.C."/>
            <person name="Du C.H."/>
            <person name="Zhou Y.H."/>
            <person name="Cheng J.X."/>
            <person name="Dai P.F."/>
            <person name="Guo W.B."/>
            <person name="Han X.H."/>
            <person name="Huang E.J."/>
            <person name="Li L.F."/>
            <person name="Wei W."/>
            <person name="Gao Y.C."/>
            <person name="Liu J.Z."/>
            <person name="Shao H.Z."/>
            <person name="Wang X."/>
            <person name="Wang C.C."/>
            <person name="Yang T.C."/>
            <person name="Huo Q.B."/>
            <person name="Li W."/>
            <person name="Chen H.Y."/>
            <person name="Chen S.E."/>
            <person name="Zhou L.G."/>
            <person name="Ni X.B."/>
            <person name="Tian J.H."/>
            <person name="Sheng Y."/>
            <person name="Liu T."/>
            <person name="Pan Y.S."/>
            <person name="Xia L.Y."/>
            <person name="Li J."/>
            <person name="Zhao F."/>
            <person name="Cao W.C."/>
        </authorList>
    </citation>
    <scope>NUCLEOTIDE SEQUENCE [LARGE SCALE GENOMIC DNA]</scope>
    <source>
        <strain evidence="1">Iper-2018</strain>
    </source>
</reference>
<protein>
    <submittedName>
        <fullName evidence="1">Uncharacterized protein</fullName>
    </submittedName>
</protein>
<evidence type="ECO:0000313" key="2">
    <source>
        <dbReference type="Proteomes" id="UP000805193"/>
    </source>
</evidence>
<proteinExistence type="predicted"/>